<gene>
    <name evidence="1" type="ORF">PFISCL1PPCAC_7663</name>
</gene>
<name>A0AAV5V9P7_9BILA</name>
<comment type="caution">
    <text evidence="1">The sequence shown here is derived from an EMBL/GenBank/DDBJ whole genome shotgun (WGS) entry which is preliminary data.</text>
</comment>
<accession>A0AAV5V9P7</accession>
<feature type="non-terminal residue" evidence="1">
    <location>
        <position position="1"/>
    </location>
</feature>
<dbReference type="AlphaFoldDB" id="A0AAV5V9P7"/>
<dbReference type="EMBL" id="BTSY01000002">
    <property type="protein sequence ID" value="GMT16366.1"/>
    <property type="molecule type" value="Genomic_DNA"/>
</dbReference>
<evidence type="ECO:0000313" key="1">
    <source>
        <dbReference type="EMBL" id="GMT16366.1"/>
    </source>
</evidence>
<protein>
    <submittedName>
        <fullName evidence="1">Uncharacterized protein</fullName>
    </submittedName>
</protein>
<proteinExistence type="predicted"/>
<dbReference type="Proteomes" id="UP001432322">
    <property type="component" value="Unassembled WGS sequence"/>
</dbReference>
<feature type="non-terminal residue" evidence="1">
    <location>
        <position position="88"/>
    </location>
</feature>
<keyword evidence="2" id="KW-1185">Reference proteome</keyword>
<reference evidence="1" key="1">
    <citation type="submission" date="2023-10" db="EMBL/GenBank/DDBJ databases">
        <title>Genome assembly of Pristionchus species.</title>
        <authorList>
            <person name="Yoshida K."/>
            <person name="Sommer R.J."/>
        </authorList>
    </citation>
    <scope>NUCLEOTIDE SEQUENCE</scope>
    <source>
        <strain evidence="1">RS5133</strain>
    </source>
</reference>
<evidence type="ECO:0000313" key="2">
    <source>
        <dbReference type="Proteomes" id="UP001432322"/>
    </source>
</evidence>
<organism evidence="1 2">
    <name type="scientific">Pristionchus fissidentatus</name>
    <dbReference type="NCBI Taxonomy" id="1538716"/>
    <lineage>
        <taxon>Eukaryota</taxon>
        <taxon>Metazoa</taxon>
        <taxon>Ecdysozoa</taxon>
        <taxon>Nematoda</taxon>
        <taxon>Chromadorea</taxon>
        <taxon>Rhabditida</taxon>
        <taxon>Rhabditina</taxon>
        <taxon>Diplogasteromorpha</taxon>
        <taxon>Diplogasteroidea</taxon>
        <taxon>Neodiplogasteridae</taxon>
        <taxon>Pristionchus</taxon>
    </lineage>
</organism>
<sequence>LADLERHPCATCRRNVVWANLPECKTVAYLYGQLELTKTASQPAEGILQIQFETRKIVRGYTESIAAAIEEMTAKMRNLAKTSNEVYE</sequence>